<name>A0A378Y200_PAEPO</name>
<dbReference type="RefSeq" id="WP_019687721.1">
    <property type="nucleotide sequence ID" value="NZ_CP036496.1"/>
</dbReference>
<accession>A0A378Y200</accession>
<reference evidence="1 2" key="1">
    <citation type="submission" date="2018-06" db="EMBL/GenBank/DDBJ databases">
        <authorList>
            <consortium name="Pathogen Informatics"/>
            <person name="Doyle S."/>
        </authorList>
    </citation>
    <scope>NUCLEOTIDE SEQUENCE [LARGE SCALE GENOMIC DNA]</scope>
    <source>
        <strain evidence="1 2">NCTC10343</strain>
    </source>
</reference>
<gene>
    <name evidence="1" type="ORF">NCTC10343_03198</name>
</gene>
<proteinExistence type="predicted"/>
<sequence>MKYSENDAYIKAKRKLFHLIKNNNLIIVDQNDKQYNFTLTNKKDEFLNLEYPTSYKSKKAIGLNNYYPCLLKLIKDYEIDMPSKSCNKEAFTGYNETVPCLKCVKSNLTKSNIIFDYHSKHKNFFSFVPDISYGFEGEHKVWIEILHKHKCTPQKRSLAKMLGIKIIEISSYDILKLEGTVKYIDGQLITEMSKDEYQEFSSREVNSNLKEERKNKNVNKKLTGKIKKMSRKTFVELCFKEFKEEIDKMNNKLNSEGCYVKRKIDNYFLEKIKEIDQLNNCESEFELYIDYFYRSLGYSIITPSTYNISFLKASNIDYKEEDKIIISRELKDKLYIAHKR</sequence>
<evidence type="ECO:0000313" key="1">
    <source>
        <dbReference type="EMBL" id="SUA70327.1"/>
    </source>
</evidence>
<dbReference type="Proteomes" id="UP000254400">
    <property type="component" value="Unassembled WGS sequence"/>
</dbReference>
<dbReference type="AlphaFoldDB" id="A0A378Y200"/>
<dbReference type="EMBL" id="UGSC01000001">
    <property type="protein sequence ID" value="SUA70327.1"/>
    <property type="molecule type" value="Genomic_DNA"/>
</dbReference>
<evidence type="ECO:0000313" key="2">
    <source>
        <dbReference type="Proteomes" id="UP000254400"/>
    </source>
</evidence>
<protein>
    <submittedName>
        <fullName evidence="1">Uncharacterized protein</fullName>
    </submittedName>
</protein>
<dbReference type="GeneID" id="93346552"/>
<organism evidence="1 2">
    <name type="scientific">Paenibacillus polymyxa</name>
    <name type="common">Bacillus polymyxa</name>
    <dbReference type="NCBI Taxonomy" id="1406"/>
    <lineage>
        <taxon>Bacteria</taxon>
        <taxon>Bacillati</taxon>
        <taxon>Bacillota</taxon>
        <taxon>Bacilli</taxon>
        <taxon>Bacillales</taxon>
        <taxon>Paenibacillaceae</taxon>
        <taxon>Paenibacillus</taxon>
    </lineage>
</organism>